<keyword evidence="1" id="KW-0732">Signal</keyword>
<accession>A0A1I7A0S9</accession>
<name>A0A1I7A0S9_9FLAO</name>
<dbReference type="RefSeq" id="WP_090248526.1">
    <property type="nucleotide sequence ID" value="NZ_FPAS01000002.1"/>
</dbReference>
<dbReference type="AlphaFoldDB" id="A0A1I7A0S9"/>
<sequence length="153" mass="17226">MKSLLRFIPLLLLLLTACSKTCDLPANENTGLIVQDVLINSTYLKSHLDDGEGIIIRTQDMNEEYGTCTVSFDGGDTFEAINFDQYSLIGTRTSTLCSTTFLRDVQRDDVGKFVNYSITINECEEGCDFYVNTMNWALIPAVDNSYEIEVFLF</sequence>
<reference evidence="2 3" key="1">
    <citation type="submission" date="2016-10" db="EMBL/GenBank/DDBJ databases">
        <authorList>
            <person name="de Groot N.N."/>
        </authorList>
    </citation>
    <scope>NUCLEOTIDE SEQUENCE [LARGE SCALE GENOMIC DNA]</scope>
    <source>
        <strain evidence="2 3">CGMCC 1.7005</strain>
    </source>
</reference>
<dbReference type="PROSITE" id="PS51257">
    <property type="entry name" value="PROKAR_LIPOPROTEIN"/>
    <property type="match status" value="1"/>
</dbReference>
<keyword evidence="3" id="KW-1185">Reference proteome</keyword>
<evidence type="ECO:0000256" key="1">
    <source>
        <dbReference type="SAM" id="SignalP"/>
    </source>
</evidence>
<feature type="signal peptide" evidence="1">
    <location>
        <begin position="1"/>
        <end position="21"/>
    </location>
</feature>
<organism evidence="2 3">
    <name type="scientific">Lishizhenia tianjinensis</name>
    <dbReference type="NCBI Taxonomy" id="477690"/>
    <lineage>
        <taxon>Bacteria</taxon>
        <taxon>Pseudomonadati</taxon>
        <taxon>Bacteroidota</taxon>
        <taxon>Flavobacteriia</taxon>
        <taxon>Flavobacteriales</taxon>
        <taxon>Crocinitomicaceae</taxon>
        <taxon>Lishizhenia</taxon>
    </lineage>
</organism>
<feature type="chain" id="PRO_5014925826" description="Lipoprotein" evidence="1">
    <location>
        <begin position="22"/>
        <end position="153"/>
    </location>
</feature>
<evidence type="ECO:0000313" key="2">
    <source>
        <dbReference type="EMBL" id="SFT68546.1"/>
    </source>
</evidence>
<dbReference type="EMBL" id="FPAS01000002">
    <property type="protein sequence ID" value="SFT68546.1"/>
    <property type="molecule type" value="Genomic_DNA"/>
</dbReference>
<protein>
    <recommendedName>
        <fullName evidence="4">Lipoprotein</fullName>
    </recommendedName>
</protein>
<evidence type="ECO:0008006" key="4">
    <source>
        <dbReference type="Google" id="ProtNLM"/>
    </source>
</evidence>
<proteinExistence type="predicted"/>
<dbReference type="STRING" id="477690.SAMN05216474_1797"/>
<dbReference type="Proteomes" id="UP000236454">
    <property type="component" value="Unassembled WGS sequence"/>
</dbReference>
<evidence type="ECO:0000313" key="3">
    <source>
        <dbReference type="Proteomes" id="UP000236454"/>
    </source>
</evidence>
<gene>
    <name evidence="2" type="ORF">SAMN05216474_1797</name>
</gene>